<evidence type="ECO:0008006" key="3">
    <source>
        <dbReference type="Google" id="ProtNLM"/>
    </source>
</evidence>
<dbReference type="AlphaFoldDB" id="A0A9W5ITQ9"/>
<organism evidence="1 2">
    <name type="scientific">Neisseria subflava NJ9703</name>
    <dbReference type="NCBI Taxonomy" id="546268"/>
    <lineage>
        <taxon>Bacteria</taxon>
        <taxon>Pseudomonadati</taxon>
        <taxon>Pseudomonadota</taxon>
        <taxon>Betaproteobacteria</taxon>
        <taxon>Neisseriales</taxon>
        <taxon>Neisseriaceae</taxon>
        <taxon>Neisseria</taxon>
    </lineage>
</organism>
<reference evidence="1 2" key="1">
    <citation type="submission" date="2010-01" db="EMBL/GenBank/DDBJ databases">
        <authorList>
            <person name="Weinstock G."/>
            <person name="Sodergren E."/>
            <person name="Clifton S."/>
            <person name="Fulton L."/>
            <person name="Fulton B."/>
            <person name="Courtney L."/>
            <person name="Fronick C."/>
            <person name="Harrison M."/>
            <person name="Strong C."/>
            <person name="Farmer C."/>
            <person name="Delahaunty K."/>
            <person name="Markovic C."/>
            <person name="Hall O."/>
            <person name="Minx P."/>
            <person name="Tomlinson C."/>
            <person name="Mitreva M."/>
            <person name="Nelson J."/>
            <person name="Hou S."/>
            <person name="Wollam A."/>
            <person name="Pepin K.H."/>
            <person name="Johnson M."/>
            <person name="Bhonagiri V."/>
            <person name="Nash W.E."/>
            <person name="Warren W."/>
            <person name="Chinwalla A."/>
            <person name="Mardis E.R."/>
            <person name="Wilson R.K."/>
        </authorList>
    </citation>
    <scope>NUCLEOTIDE SEQUENCE [LARGE SCALE GENOMIC DNA]</scope>
    <source>
        <strain evidence="1 2">NJ9703</strain>
    </source>
</reference>
<sequence>MEYYSILHSCFKLRIISHQDNHTLISNNERKIMQKRIDEIQSKYREWCELLPQLEADIARWKHAASLMQDMDDFYTNEYQACHQAIEEGADVDLRTQGEYSIMSEDALWNALGEFHQLAWEHLRSSVNALDRYQG</sequence>
<protein>
    <recommendedName>
        <fullName evidence="3">DUF4298 domain-containing protein</fullName>
    </recommendedName>
</protein>
<dbReference type="Pfam" id="PF14131">
    <property type="entry name" value="DUF4298"/>
    <property type="match status" value="1"/>
</dbReference>
<dbReference type="Proteomes" id="UP000004621">
    <property type="component" value="Unassembled WGS sequence"/>
</dbReference>
<evidence type="ECO:0000313" key="2">
    <source>
        <dbReference type="Proteomes" id="UP000004621"/>
    </source>
</evidence>
<proteinExistence type="predicted"/>
<accession>A0A9W5ITQ9</accession>
<name>A0A9W5ITQ9_NEISU</name>
<dbReference type="InterPro" id="IPR025384">
    <property type="entry name" value="DUF4298"/>
</dbReference>
<comment type="caution">
    <text evidence="1">The sequence shown here is derived from an EMBL/GenBank/DDBJ whole genome shotgun (WGS) entry which is preliminary data.</text>
</comment>
<gene>
    <name evidence="1" type="ORF">NEISUBOT_03458</name>
</gene>
<dbReference type="EMBL" id="ACEO02000001">
    <property type="protein sequence ID" value="EFC53455.1"/>
    <property type="molecule type" value="Genomic_DNA"/>
</dbReference>
<evidence type="ECO:0000313" key="1">
    <source>
        <dbReference type="EMBL" id="EFC53455.1"/>
    </source>
</evidence>